<dbReference type="Gene3D" id="3.50.4.10">
    <property type="entry name" value="Hepatocyte Growth Factor"/>
    <property type="match status" value="1"/>
</dbReference>
<dbReference type="GO" id="GO:0046872">
    <property type="term" value="F:metal ion binding"/>
    <property type="evidence" value="ECO:0007669"/>
    <property type="project" value="UniProtKB-KW"/>
</dbReference>
<dbReference type="SMART" id="SM00473">
    <property type="entry name" value="PAN_AP"/>
    <property type="match status" value="1"/>
</dbReference>
<gene>
    <name evidence="7" type="ORF">pdam_00012864</name>
</gene>
<dbReference type="Pfam" id="PF00024">
    <property type="entry name" value="PAN_1"/>
    <property type="match status" value="1"/>
</dbReference>
<feature type="domain" description="Apple" evidence="6">
    <location>
        <begin position="24"/>
        <end position="100"/>
    </location>
</feature>
<dbReference type="PANTHER" id="PTHR16146:SF46">
    <property type="entry name" value="INTELECTIN-1A-RELATED"/>
    <property type="match status" value="1"/>
</dbReference>
<dbReference type="PROSITE" id="PS50948">
    <property type="entry name" value="PAN"/>
    <property type="match status" value="1"/>
</dbReference>
<keyword evidence="3" id="KW-0106">Calcium</keyword>
<dbReference type="EMBL" id="RCHS01000683">
    <property type="protein sequence ID" value="RMX57295.1"/>
    <property type="molecule type" value="Genomic_DNA"/>
</dbReference>
<organism evidence="7 8">
    <name type="scientific">Pocillopora damicornis</name>
    <name type="common">Cauliflower coral</name>
    <name type="synonym">Millepora damicornis</name>
    <dbReference type="NCBI Taxonomy" id="46731"/>
    <lineage>
        <taxon>Eukaryota</taxon>
        <taxon>Metazoa</taxon>
        <taxon>Cnidaria</taxon>
        <taxon>Anthozoa</taxon>
        <taxon>Hexacorallia</taxon>
        <taxon>Scleractinia</taxon>
        <taxon>Astrocoeniina</taxon>
        <taxon>Pocilloporidae</taxon>
        <taxon>Pocillopora</taxon>
    </lineage>
</organism>
<evidence type="ECO:0000256" key="4">
    <source>
        <dbReference type="ARBA" id="ARBA00023157"/>
    </source>
</evidence>
<sequence length="542" mass="59375">MFARVFIFCSLSLIPLCMATSQQCEPAEQSESGKALKGHVFKSKRVQNPYECLMFCSSEFTCQSYNYVTAGNFCELNNRTKEARPEDFVRDETRFYVRRWKNRVSLGSVPEMPAESCGEIKASEQGMAVSGRYWLESQETNMKSKNFLVYCDMVSVDQAWTLLARFSNTDTKNWMDDSGDWWYDSTQAAGETADPSYNADMISPSFWLVSGSELKITRNDDSGHIPLLQTTGNCLSGQTFRSKITSYGDFRNGSVWSGGKCLGKCNVHYGGQYLTTKGFGQASCSGDLQGADEVGFWCSSGWGGSVIMIGGGRAGCSGADHGIGTTVYCDMVSKDGAWTLLARFSNSDTKNWMDDSGDWWYDSAQGAGKTADPSYSADMISPAFWLVSGRELKITRNDDSGHTPLLQTTGNCLSGKTFRSKITSYGDFRNGSVWSNGECLGKCKVKYGGQYLTTEGFGQASCSGDLQGADEVGFWCNEGWSGSVIMIGGGGTGCSGADHGIGTTVAKLASFKIKEDNRREFDFSNDVWGSITKSYSLNLWIR</sequence>
<comment type="caution">
    <text evidence="7">The sequence shown here is derived from an EMBL/GenBank/DDBJ whole genome shotgun (WGS) entry which is preliminary data.</text>
</comment>
<dbReference type="InterPro" id="IPR014716">
    <property type="entry name" value="Fibrinogen_a/b/g_C_1"/>
</dbReference>
<evidence type="ECO:0000256" key="1">
    <source>
        <dbReference type="ARBA" id="ARBA00022723"/>
    </source>
</evidence>
<dbReference type="AlphaFoldDB" id="A0A3M6UUI1"/>
<keyword evidence="8" id="KW-1185">Reference proteome</keyword>
<dbReference type="PANTHER" id="PTHR16146">
    <property type="entry name" value="INTELECTIN"/>
    <property type="match status" value="1"/>
</dbReference>
<keyword evidence="1" id="KW-0479">Metal-binding</keyword>
<evidence type="ECO:0000313" key="7">
    <source>
        <dbReference type="EMBL" id="RMX57295.1"/>
    </source>
</evidence>
<keyword evidence="5" id="KW-0732">Signal</keyword>
<dbReference type="SUPFAM" id="SSF57414">
    <property type="entry name" value="Hairpin loop containing domain-like"/>
    <property type="match status" value="1"/>
</dbReference>
<dbReference type="SUPFAM" id="SSF56496">
    <property type="entry name" value="Fibrinogen C-terminal domain-like"/>
    <property type="match status" value="1"/>
</dbReference>
<dbReference type="Gene3D" id="3.90.215.10">
    <property type="entry name" value="Gamma Fibrinogen, chain A, domain 1"/>
    <property type="match status" value="1"/>
</dbReference>
<evidence type="ECO:0000313" key="8">
    <source>
        <dbReference type="Proteomes" id="UP000275408"/>
    </source>
</evidence>
<dbReference type="GO" id="GO:0005615">
    <property type="term" value="C:extracellular space"/>
    <property type="evidence" value="ECO:0007669"/>
    <property type="project" value="TreeGrafter"/>
</dbReference>
<evidence type="ECO:0000259" key="6">
    <source>
        <dbReference type="PROSITE" id="PS50948"/>
    </source>
</evidence>
<reference evidence="7 8" key="1">
    <citation type="journal article" date="2018" name="Sci. Rep.">
        <title>Comparative analysis of the Pocillopora damicornis genome highlights role of immune system in coral evolution.</title>
        <authorList>
            <person name="Cunning R."/>
            <person name="Bay R.A."/>
            <person name="Gillette P."/>
            <person name="Baker A.C."/>
            <person name="Traylor-Knowles N."/>
        </authorList>
    </citation>
    <scope>NUCLEOTIDE SEQUENCE [LARGE SCALE GENOMIC DNA]</scope>
    <source>
        <strain evidence="7">RSMAS</strain>
        <tissue evidence="7">Whole animal</tissue>
    </source>
</reference>
<dbReference type="OrthoDB" id="5983439at2759"/>
<dbReference type="InterPro" id="IPR036056">
    <property type="entry name" value="Fibrinogen-like_C"/>
</dbReference>
<evidence type="ECO:0000256" key="5">
    <source>
        <dbReference type="SAM" id="SignalP"/>
    </source>
</evidence>
<feature type="signal peptide" evidence="5">
    <location>
        <begin position="1"/>
        <end position="19"/>
    </location>
</feature>
<protein>
    <recommendedName>
        <fullName evidence="6">Apple domain-containing protein</fullName>
    </recommendedName>
</protein>
<feature type="chain" id="PRO_5018016643" description="Apple domain-containing protein" evidence="5">
    <location>
        <begin position="20"/>
        <end position="542"/>
    </location>
</feature>
<dbReference type="InterPro" id="IPR003609">
    <property type="entry name" value="Pan_app"/>
</dbReference>
<keyword evidence="2" id="KW-0430">Lectin</keyword>
<dbReference type="Proteomes" id="UP000275408">
    <property type="component" value="Unassembled WGS sequence"/>
</dbReference>
<dbReference type="GO" id="GO:0070492">
    <property type="term" value="F:oligosaccharide binding"/>
    <property type="evidence" value="ECO:0007669"/>
    <property type="project" value="TreeGrafter"/>
</dbReference>
<accession>A0A3M6UUI1</accession>
<evidence type="ECO:0000256" key="2">
    <source>
        <dbReference type="ARBA" id="ARBA00022734"/>
    </source>
</evidence>
<proteinExistence type="predicted"/>
<evidence type="ECO:0000256" key="3">
    <source>
        <dbReference type="ARBA" id="ARBA00022837"/>
    </source>
</evidence>
<keyword evidence="4" id="KW-1015">Disulfide bond</keyword>
<name>A0A3M6UUI1_POCDA</name>